<organism evidence="9 10">
    <name type="scientific">Methylobacterium goesingense</name>
    <dbReference type="NCBI Taxonomy" id="243690"/>
    <lineage>
        <taxon>Bacteria</taxon>
        <taxon>Pseudomonadati</taxon>
        <taxon>Pseudomonadota</taxon>
        <taxon>Alphaproteobacteria</taxon>
        <taxon>Hyphomicrobiales</taxon>
        <taxon>Methylobacteriaceae</taxon>
        <taxon>Methylobacterium</taxon>
    </lineage>
</organism>
<dbReference type="Gene3D" id="3.90.1150.10">
    <property type="entry name" value="Aspartate Aminotransferase, domain 1"/>
    <property type="match status" value="1"/>
</dbReference>
<dbReference type="NCBIfam" id="NF041166">
    <property type="entry name" value="f2_encap_cargo1"/>
    <property type="match status" value="1"/>
</dbReference>
<evidence type="ECO:0000256" key="2">
    <source>
        <dbReference type="ARBA" id="ARBA00010447"/>
    </source>
</evidence>
<dbReference type="PANTHER" id="PTHR43586:SF8">
    <property type="entry name" value="CYSTEINE DESULFURASE 1, CHLOROPLASTIC"/>
    <property type="match status" value="1"/>
</dbReference>
<dbReference type="GO" id="GO:0031071">
    <property type="term" value="F:cysteine desulfurase activity"/>
    <property type="evidence" value="ECO:0007669"/>
    <property type="project" value="UniProtKB-EC"/>
</dbReference>
<dbReference type="PANTHER" id="PTHR43586">
    <property type="entry name" value="CYSTEINE DESULFURASE"/>
    <property type="match status" value="1"/>
</dbReference>
<name>A0ABV2LAU9_9HYPH</name>
<dbReference type="EMBL" id="JBEPMM010000020">
    <property type="protein sequence ID" value="MET3694978.1"/>
    <property type="molecule type" value="Genomic_DNA"/>
</dbReference>
<dbReference type="NCBIfam" id="TIGR01979">
    <property type="entry name" value="sufS"/>
    <property type="match status" value="1"/>
</dbReference>
<feature type="domain" description="Aminotransferase class V" evidence="8">
    <location>
        <begin position="317"/>
        <end position="686"/>
    </location>
</feature>
<feature type="region of interest" description="Disordered" evidence="7">
    <location>
        <begin position="253"/>
        <end position="291"/>
    </location>
</feature>
<evidence type="ECO:0000256" key="5">
    <source>
        <dbReference type="ARBA" id="ARBA00022898"/>
    </source>
</evidence>
<comment type="caution">
    <text evidence="9">The sequence shown here is derived from an EMBL/GenBank/DDBJ whole genome shotgun (WGS) entry which is preliminary data.</text>
</comment>
<dbReference type="InterPro" id="IPR000192">
    <property type="entry name" value="Aminotrans_V_dom"/>
</dbReference>
<reference evidence="9 10" key="1">
    <citation type="submission" date="2024-06" db="EMBL/GenBank/DDBJ databases">
        <title>Genomic Encyclopedia of Type Strains, Phase IV (KMG-IV): sequencing the most valuable type-strain genomes for metagenomic binning, comparative biology and taxonomic classification.</title>
        <authorList>
            <person name="Goeker M."/>
        </authorList>
    </citation>
    <scope>NUCLEOTIDE SEQUENCE [LARGE SCALE GENOMIC DNA]</scope>
    <source>
        <strain evidence="9 10">DSM 21331</strain>
    </source>
</reference>
<keyword evidence="10" id="KW-1185">Reference proteome</keyword>
<keyword evidence="9" id="KW-0456">Lyase</keyword>
<sequence length="696" mass="72378">MTTPEPGVLGTSSFGLPTGAAGDSAGSLAHADLIGRLAREIYGQGNAASAPLTPSLPASPQLPQGAESLPQGPGQPSLPGAAIGTPSVPSGALPSGLQPNAAALGARNVVRPSVGLPGLTGPSAANPFGATSAPPAAGFLDTATIPSVHPLADPLSARHGLPEFFVPTVPEVAAFLPGGSDLHRTIAKDHPRANAFAHAIAPSFVPADPSKHGGDVAQENYRRTGYLSGEPVHATQAGSDAASASGDYYFLSGSSPAQSRRASKPHASPRAEPSRHGGPAPRVTAHGSSPVAAPFDVERVRKDFPALHQSVNGHPLVWLDNAATTHKPQSVIDATSEFYGRHNSNIHRAAHTLAARSTDLFEGGREKVRRFLNAPSKDDIVFLRGTTEAINLVANSYGRANIGPGDEIIVSQIEHHANIVPWQLLTQSTGAILRVIPVDDRGEIIFEQFAALLSGRTKIVSVTHVANALGTINPVREIIALSHAYGVPVLVDAAQSSPHIPLDVQALDADFLVFSGHKVFGPTGIGALYGKKHLLEAMPPWQGGGHMIEDVTFAKTVYKGAPEKFEAGTPDIAGAVGLGAALDYLEGVGLPGIAAYEHDLLDYAQAGLADVKGLRLIGTARQKASVMSFVIDGYENEAVAHHLDAGGIAVRSGHHCALPALRRFGVDQSVRASLAFYNTRADVDAFLRALHSLPRR</sequence>
<dbReference type="InterPro" id="IPR015421">
    <property type="entry name" value="PyrdxlP-dep_Trfase_major"/>
</dbReference>
<feature type="region of interest" description="Disordered" evidence="7">
    <location>
        <begin position="48"/>
        <end position="95"/>
    </location>
</feature>
<dbReference type="Proteomes" id="UP001549145">
    <property type="component" value="Unassembled WGS sequence"/>
</dbReference>
<evidence type="ECO:0000256" key="4">
    <source>
        <dbReference type="ARBA" id="ARBA00022679"/>
    </source>
</evidence>
<evidence type="ECO:0000313" key="9">
    <source>
        <dbReference type="EMBL" id="MET3694978.1"/>
    </source>
</evidence>
<dbReference type="EC" id="2.8.1.7" evidence="3"/>
<evidence type="ECO:0000256" key="6">
    <source>
        <dbReference type="ARBA" id="ARBA00050776"/>
    </source>
</evidence>
<dbReference type="RefSeq" id="WP_238280706.1">
    <property type="nucleotide sequence ID" value="NZ_BPQL01000097.1"/>
</dbReference>
<comment type="cofactor">
    <cofactor evidence="1">
        <name>pyridoxal 5'-phosphate</name>
        <dbReference type="ChEBI" id="CHEBI:597326"/>
    </cofactor>
</comment>
<comment type="similarity">
    <text evidence="2">Belongs to the class-V pyridoxal-phosphate-dependent aminotransferase family. Csd subfamily.</text>
</comment>
<accession>A0ABV2LAU9</accession>
<dbReference type="GO" id="GO:0009000">
    <property type="term" value="F:selenocysteine lyase activity"/>
    <property type="evidence" value="ECO:0007669"/>
    <property type="project" value="UniProtKB-EC"/>
</dbReference>
<evidence type="ECO:0000256" key="3">
    <source>
        <dbReference type="ARBA" id="ARBA00012239"/>
    </source>
</evidence>
<dbReference type="Gene3D" id="3.40.640.10">
    <property type="entry name" value="Type I PLP-dependent aspartate aminotransferase-like (Major domain)"/>
    <property type="match status" value="1"/>
</dbReference>
<comment type="catalytic activity">
    <reaction evidence="6">
        <text>(sulfur carrier)-H + L-cysteine = (sulfur carrier)-SH + L-alanine</text>
        <dbReference type="Rhea" id="RHEA:43892"/>
        <dbReference type="Rhea" id="RHEA-COMP:14737"/>
        <dbReference type="Rhea" id="RHEA-COMP:14739"/>
        <dbReference type="ChEBI" id="CHEBI:29917"/>
        <dbReference type="ChEBI" id="CHEBI:35235"/>
        <dbReference type="ChEBI" id="CHEBI:57972"/>
        <dbReference type="ChEBI" id="CHEBI:64428"/>
        <dbReference type="EC" id="2.8.1.7"/>
    </reaction>
</comment>
<keyword evidence="5" id="KW-0663">Pyridoxal phosphate</keyword>
<feature type="region of interest" description="Disordered" evidence="7">
    <location>
        <begin position="1"/>
        <end position="22"/>
    </location>
</feature>
<gene>
    <name evidence="9" type="ORF">ABID43_004543</name>
</gene>
<dbReference type="InterPro" id="IPR015424">
    <property type="entry name" value="PyrdxlP-dep_Trfase"/>
</dbReference>
<dbReference type="InterPro" id="IPR015422">
    <property type="entry name" value="PyrdxlP-dep_Trfase_small"/>
</dbReference>
<evidence type="ECO:0000259" key="8">
    <source>
        <dbReference type="Pfam" id="PF00266"/>
    </source>
</evidence>
<evidence type="ECO:0000256" key="7">
    <source>
        <dbReference type="SAM" id="MobiDB-lite"/>
    </source>
</evidence>
<dbReference type="CDD" id="cd06453">
    <property type="entry name" value="SufS_like"/>
    <property type="match status" value="1"/>
</dbReference>
<protein>
    <recommendedName>
        <fullName evidence="3">cysteine desulfurase</fullName>
        <ecNumber evidence="3">2.8.1.7</ecNumber>
    </recommendedName>
</protein>
<feature type="compositionally biased region" description="Low complexity" evidence="7">
    <location>
        <begin position="48"/>
        <end position="82"/>
    </location>
</feature>
<evidence type="ECO:0000256" key="1">
    <source>
        <dbReference type="ARBA" id="ARBA00001933"/>
    </source>
</evidence>
<dbReference type="SUPFAM" id="SSF53383">
    <property type="entry name" value="PLP-dependent transferases"/>
    <property type="match status" value="1"/>
</dbReference>
<dbReference type="Pfam" id="PF00266">
    <property type="entry name" value="Aminotran_5"/>
    <property type="match status" value="1"/>
</dbReference>
<keyword evidence="4 9" id="KW-0808">Transferase</keyword>
<dbReference type="InterPro" id="IPR010970">
    <property type="entry name" value="Cys_dSase_SufS"/>
</dbReference>
<proteinExistence type="inferred from homology"/>
<evidence type="ECO:0000313" key="10">
    <source>
        <dbReference type="Proteomes" id="UP001549145"/>
    </source>
</evidence>